<evidence type="ECO:0000313" key="3">
    <source>
        <dbReference type="Proteomes" id="UP000199800"/>
    </source>
</evidence>
<feature type="chain" id="PRO_5011783983" description="Secreted protein" evidence="1">
    <location>
        <begin position="30"/>
        <end position="77"/>
    </location>
</feature>
<gene>
    <name evidence="2" type="ORF">SAMN04487772_11443</name>
</gene>
<dbReference type="AlphaFoldDB" id="A0A1I0DF31"/>
<dbReference type="EMBL" id="FOHN01000014">
    <property type="protein sequence ID" value="SET30943.1"/>
    <property type="molecule type" value="Genomic_DNA"/>
</dbReference>
<keyword evidence="1" id="KW-0732">Signal</keyword>
<dbReference type="STRING" id="29364.SAMN04487772_11443"/>
<protein>
    <recommendedName>
        <fullName evidence="4">Secreted protein</fullName>
    </recommendedName>
</protein>
<evidence type="ECO:0008006" key="4">
    <source>
        <dbReference type="Google" id="ProtNLM"/>
    </source>
</evidence>
<evidence type="ECO:0000313" key="2">
    <source>
        <dbReference type="EMBL" id="SET30943.1"/>
    </source>
</evidence>
<keyword evidence="3" id="KW-1185">Reference proteome</keyword>
<organism evidence="2 3">
    <name type="scientific">[Clostridium] polysaccharolyticum</name>
    <dbReference type="NCBI Taxonomy" id="29364"/>
    <lineage>
        <taxon>Bacteria</taxon>
        <taxon>Bacillati</taxon>
        <taxon>Bacillota</taxon>
        <taxon>Clostridia</taxon>
        <taxon>Lachnospirales</taxon>
        <taxon>Lachnospiraceae</taxon>
    </lineage>
</organism>
<evidence type="ECO:0000256" key="1">
    <source>
        <dbReference type="SAM" id="SignalP"/>
    </source>
</evidence>
<name>A0A1I0DF31_9FIRM</name>
<accession>A0A1I0DF31</accession>
<feature type="signal peptide" evidence="1">
    <location>
        <begin position="1"/>
        <end position="29"/>
    </location>
</feature>
<dbReference type="Proteomes" id="UP000199800">
    <property type="component" value="Unassembled WGS sequence"/>
</dbReference>
<proteinExistence type="predicted"/>
<reference evidence="2 3" key="1">
    <citation type="submission" date="2016-10" db="EMBL/GenBank/DDBJ databases">
        <authorList>
            <person name="de Groot N.N."/>
        </authorList>
    </citation>
    <scope>NUCLEOTIDE SEQUENCE [LARGE SCALE GENOMIC DNA]</scope>
    <source>
        <strain evidence="2 3">DSM 1801</strain>
    </source>
</reference>
<sequence>MKLTKICKVLTFLLLSVTLIGTNSNICYASTRKPTKNTNCIDLSQDKASLSFQVNKLKYGGLYTNSTFTGVKTIKIY</sequence>